<evidence type="ECO:0000313" key="2">
    <source>
        <dbReference type="Proteomes" id="UP001234178"/>
    </source>
</evidence>
<organism evidence="1 2">
    <name type="scientific">Daphnia magna</name>
    <dbReference type="NCBI Taxonomy" id="35525"/>
    <lineage>
        <taxon>Eukaryota</taxon>
        <taxon>Metazoa</taxon>
        <taxon>Ecdysozoa</taxon>
        <taxon>Arthropoda</taxon>
        <taxon>Crustacea</taxon>
        <taxon>Branchiopoda</taxon>
        <taxon>Diplostraca</taxon>
        <taxon>Cladocera</taxon>
        <taxon>Anomopoda</taxon>
        <taxon>Daphniidae</taxon>
        <taxon>Daphnia</taxon>
    </lineage>
</organism>
<dbReference type="Proteomes" id="UP001234178">
    <property type="component" value="Unassembled WGS sequence"/>
</dbReference>
<reference evidence="1 2" key="1">
    <citation type="journal article" date="2023" name="Nucleic Acids Res.">
        <title>The hologenome of Daphnia magna reveals possible DNA methylation and microbiome-mediated evolution of the host genome.</title>
        <authorList>
            <person name="Chaturvedi A."/>
            <person name="Li X."/>
            <person name="Dhandapani V."/>
            <person name="Marshall H."/>
            <person name="Kissane S."/>
            <person name="Cuenca-Cambronero M."/>
            <person name="Asole G."/>
            <person name="Calvet F."/>
            <person name="Ruiz-Romero M."/>
            <person name="Marangio P."/>
            <person name="Guigo R."/>
            <person name="Rago D."/>
            <person name="Mirbahai L."/>
            <person name="Eastwood N."/>
            <person name="Colbourne J.K."/>
            <person name="Zhou J."/>
            <person name="Mallon E."/>
            <person name="Orsini L."/>
        </authorList>
    </citation>
    <scope>NUCLEOTIDE SEQUENCE [LARGE SCALE GENOMIC DNA]</scope>
    <source>
        <strain evidence="1">LRV0_1</strain>
    </source>
</reference>
<name>A0ABR0A9H3_9CRUS</name>
<sequence>MHRHAYIDRHFSGNFVDQVMGRVLWQVFSATYFTSTRHLNPSPQPVTSTLHLNPSPQPGYFLAPSSGQYNK</sequence>
<comment type="caution">
    <text evidence="1">The sequence shown here is derived from an EMBL/GenBank/DDBJ whole genome shotgun (WGS) entry which is preliminary data.</text>
</comment>
<evidence type="ECO:0000313" key="1">
    <source>
        <dbReference type="EMBL" id="KAK4021786.1"/>
    </source>
</evidence>
<accession>A0ABR0A9H3</accession>
<proteinExistence type="predicted"/>
<protein>
    <submittedName>
        <fullName evidence="1">Uncharacterized protein</fullName>
    </submittedName>
</protein>
<dbReference type="EMBL" id="JAOYFB010000036">
    <property type="protein sequence ID" value="KAK4021786.1"/>
    <property type="molecule type" value="Genomic_DNA"/>
</dbReference>
<keyword evidence="2" id="KW-1185">Reference proteome</keyword>
<gene>
    <name evidence="1" type="ORF">OUZ56_003695</name>
</gene>